<proteinExistence type="predicted"/>
<dbReference type="EMBL" id="BART01006993">
    <property type="protein sequence ID" value="GAG72315.1"/>
    <property type="molecule type" value="Genomic_DNA"/>
</dbReference>
<protein>
    <submittedName>
        <fullName evidence="1">Uncharacterized protein</fullName>
    </submittedName>
</protein>
<accession>X0ZRE1</accession>
<evidence type="ECO:0000313" key="1">
    <source>
        <dbReference type="EMBL" id="GAG72315.1"/>
    </source>
</evidence>
<dbReference type="AlphaFoldDB" id="X0ZRE1"/>
<gene>
    <name evidence="1" type="ORF">S01H4_15961</name>
</gene>
<sequence>MKRLHFQQDPNDLGQIHDALLEAGLEPERVEGLGKNIWITIDEADKAAVQEIIEAHVPVPHVDHRIAIIDGMGIAKKDKDALKELFGVVSEPIVEEA</sequence>
<reference evidence="1" key="1">
    <citation type="journal article" date="2014" name="Front. Microbiol.">
        <title>High frequency of phylogenetically diverse reductive dehalogenase-homologous genes in deep subseafloor sedimentary metagenomes.</title>
        <authorList>
            <person name="Kawai M."/>
            <person name="Futagami T."/>
            <person name="Toyoda A."/>
            <person name="Takaki Y."/>
            <person name="Nishi S."/>
            <person name="Hori S."/>
            <person name="Arai W."/>
            <person name="Tsubouchi T."/>
            <person name="Morono Y."/>
            <person name="Uchiyama I."/>
            <person name="Ito T."/>
            <person name="Fujiyama A."/>
            <person name="Inagaki F."/>
            <person name="Takami H."/>
        </authorList>
    </citation>
    <scope>NUCLEOTIDE SEQUENCE</scope>
    <source>
        <strain evidence="1">Expedition CK06-06</strain>
    </source>
</reference>
<comment type="caution">
    <text evidence="1">The sequence shown here is derived from an EMBL/GenBank/DDBJ whole genome shotgun (WGS) entry which is preliminary data.</text>
</comment>
<organism evidence="1">
    <name type="scientific">marine sediment metagenome</name>
    <dbReference type="NCBI Taxonomy" id="412755"/>
    <lineage>
        <taxon>unclassified sequences</taxon>
        <taxon>metagenomes</taxon>
        <taxon>ecological metagenomes</taxon>
    </lineage>
</organism>
<name>X0ZRE1_9ZZZZ</name>